<accession>A0A1H7GE40</accession>
<evidence type="ECO:0000259" key="1">
    <source>
        <dbReference type="Pfam" id="PF12867"/>
    </source>
</evidence>
<feature type="domain" description="DinB-like" evidence="1">
    <location>
        <begin position="33"/>
        <end position="154"/>
    </location>
</feature>
<dbReference type="AlphaFoldDB" id="A0A1H7GE40"/>
<reference evidence="3" key="1">
    <citation type="submission" date="2016-10" db="EMBL/GenBank/DDBJ databases">
        <authorList>
            <person name="Varghese N."/>
            <person name="Submissions S."/>
        </authorList>
    </citation>
    <scope>NUCLEOTIDE SEQUENCE [LARGE SCALE GENOMIC DNA]</scope>
    <source>
        <strain evidence="3">DSM 18733</strain>
    </source>
</reference>
<evidence type="ECO:0000313" key="3">
    <source>
        <dbReference type="Proteomes" id="UP000199421"/>
    </source>
</evidence>
<protein>
    <submittedName>
        <fullName evidence="2">DinB superfamily protein</fullName>
    </submittedName>
</protein>
<sequence>MENAKKKINYSRVLRDQLLDRFNQSGAHVSVFEALDGLTWQQAGSMENEFPYTIWQLAEHIRITQYDILEFSRNEKYQSPPWPAGYWPEDKQPLNEEKWTQTITQIKRDQEEFSKFIIRHEVQLLEPFDYGTGQSLFLEALLIIDHTAYHTGQIILIRKLKNLWPTS</sequence>
<dbReference type="STRING" id="407022.SAMN05661044_00021"/>
<dbReference type="Proteomes" id="UP000199421">
    <property type="component" value="Unassembled WGS sequence"/>
</dbReference>
<evidence type="ECO:0000313" key="2">
    <source>
        <dbReference type="EMBL" id="SEK34740.1"/>
    </source>
</evidence>
<dbReference type="InterPro" id="IPR024775">
    <property type="entry name" value="DinB-like"/>
</dbReference>
<proteinExistence type="predicted"/>
<name>A0A1H7GE40_OLID1</name>
<dbReference type="Gene3D" id="1.20.120.450">
    <property type="entry name" value="dinb family like domain"/>
    <property type="match status" value="1"/>
</dbReference>
<keyword evidence="3" id="KW-1185">Reference proteome</keyword>
<dbReference type="EMBL" id="FOAF01000001">
    <property type="protein sequence ID" value="SEK34740.1"/>
    <property type="molecule type" value="Genomic_DNA"/>
</dbReference>
<dbReference type="RefSeq" id="WP_093316281.1">
    <property type="nucleotide sequence ID" value="NZ_FOAF01000001.1"/>
</dbReference>
<gene>
    <name evidence="2" type="ORF">SAMN05661044_00021</name>
</gene>
<dbReference type="Pfam" id="PF12867">
    <property type="entry name" value="DinB_2"/>
    <property type="match status" value="1"/>
</dbReference>
<organism evidence="2 3">
    <name type="scientific">Olivibacter domesticus</name>
    <name type="common">Pseudosphingobacterium domesticum</name>
    <dbReference type="NCBI Taxonomy" id="407022"/>
    <lineage>
        <taxon>Bacteria</taxon>
        <taxon>Pseudomonadati</taxon>
        <taxon>Bacteroidota</taxon>
        <taxon>Sphingobacteriia</taxon>
        <taxon>Sphingobacteriales</taxon>
        <taxon>Sphingobacteriaceae</taxon>
        <taxon>Olivibacter</taxon>
    </lineage>
</organism>
<dbReference type="SUPFAM" id="SSF109854">
    <property type="entry name" value="DinB/YfiT-like putative metalloenzymes"/>
    <property type="match status" value="1"/>
</dbReference>
<dbReference type="InterPro" id="IPR034660">
    <property type="entry name" value="DinB/YfiT-like"/>
</dbReference>
<dbReference type="OrthoDB" id="9798830at2"/>